<gene>
    <name evidence="3" type="primary">tenA</name>
    <name evidence="3" type="ORF">GCM10008943_07610</name>
</gene>
<comment type="catalytic activity">
    <reaction evidence="1">
        <text>4-amino-5-aminomethyl-2-methylpyrimidine + H2O = 4-amino-5-hydroxymethyl-2-methylpyrimidine + NH4(+)</text>
        <dbReference type="Rhea" id="RHEA:31799"/>
        <dbReference type="ChEBI" id="CHEBI:15377"/>
        <dbReference type="ChEBI" id="CHEBI:16892"/>
        <dbReference type="ChEBI" id="CHEBI:28938"/>
        <dbReference type="ChEBI" id="CHEBI:63416"/>
        <dbReference type="EC" id="3.5.99.2"/>
    </reaction>
</comment>
<dbReference type="InterPro" id="IPR004305">
    <property type="entry name" value="Thiaminase-2/PQQC"/>
</dbReference>
<dbReference type="InterPro" id="IPR016084">
    <property type="entry name" value="Haem_Oase-like_multi-hlx"/>
</dbReference>
<dbReference type="InterPro" id="IPR027574">
    <property type="entry name" value="Thiaminase_II"/>
</dbReference>
<comment type="function">
    <text evidence="1">Catalyzes an amino-pyrimidine hydrolysis reaction at the C5' of the pyrimidine moiety of thiamine compounds, a reaction that is part of a thiamine salvage pathway.</text>
</comment>
<keyword evidence="4" id="KW-1185">Reference proteome</keyword>
<proteinExistence type="inferred from homology"/>
<dbReference type="Gene3D" id="1.20.910.10">
    <property type="entry name" value="Heme oxygenase-like"/>
    <property type="match status" value="1"/>
</dbReference>
<evidence type="ECO:0000256" key="1">
    <source>
        <dbReference type="RuleBase" id="RU363093"/>
    </source>
</evidence>
<feature type="domain" description="Thiaminase-2/PQQC" evidence="2">
    <location>
        <begin position="25"/>
        <end position="232"/>
    </location>
</feature>
<evidence type="ECO:0000313" key="4">
    <source>
        <dbReference type="Proteomes" id="UP001424441"/>
    </source>
</evidence>
<organism evidence="3 4">
    <name type="scientific">Paenochrobactrum glaciei</name>
    <dbReference type="NCBI Taxonomy" id="486407"/>
    <lineage>
        <taxon>Bacteria</taxon>
        <taxon>Pseudomonadati</taxon>
        <taxon>Pseudomonadota</taxon>
        <taxon>Alphaproteobacteria</taxon>
        <taxon>Hyphomicrobiales</taxon>
        <taxon>Brucellaceae</taxon>
        <taxon>Paenochrobactrum</taxon>
    </lineage>
</organism>
<dbReference type="EC" id="3.5.99.2" evidence="1"/>
<dbReference type="InterPro" id="IPR050967">
    <property type="entry name" value="Thiamine_Salvage_TenA"/>
</dbReference>
<dbReference type="RefSeq" id="WP_343801596.1">
    <property type="nucleotide sequence ID" value="NZ_BAAADE010000001.1"/>
</dbReference>
<sequence length="235" mass="26201">MLKSHNLPKPDYSSKTFSALREAASQEWNDYIDHAFVRGMADGTLPKASFLHYLVQDYVFLRHFSRAWALGVVKSTSLQEMKHSAATVNGLIHVEMPLHIKICAREGISEEELFNAEEEAANLAYTRFVLDAGQSGDFLDLLVALLPCVLGYGEIGLRLAATQADDTPYQEWIDTYAGEEFQALCQLGGDLLEHAVANRLGDNFEASPRWPQLCRIFATATKLEAGFWQMGLKGQ</sequence>
<dbReference type="PANTHER" id="PTHR43198:SF2">
    <property type="entry name" value="SI:CH1073-67J19.1-RELATED"/>
    <property type="match status" value="1"/>
</dbReference>
<dbReference type="PANTHER" id="PTHR43198">
    <property type="entry name" value="BIFUNCTIONAL TH2 PROTEIN"/>
    <property type="match status" value="1"/>
</dbReference>
<dbReference type="SUPFAM" id="SSF48613">
    <property type="entry name" value="Heme oxygenase-like"/>
    <property type="match status" value="1"/>
</dbReference>
<comment type="pathway">
    <text evidence="1">Cofactor biosynthesis; thiamine diphosphate biosynthesis.</text>
</comment>
<comment type="catalytic activity">
    <reaction evidence="1">
        <text>thiamine + H2O = 5-(2-hydroxyethyl)-4-methylthiazole + 4-amino-5-hydroxymethyl-2-methylpyrimidine + H(+)</text>
        <dbReference type="Rhea" id="RHEA:17509"/>
        <dbReference type="ChEBI" id="CHEBI:15377"/>
        <dbReference type="ChEBI" id="CHEBI:15378"/>
        <dbReference type="ChEBI" id="CHEBI:16892"/>
        <dbReference type="ChEBI" id="CHEBI:17957"/>
        <dbReference type="ChEBI" id="CHEBI:18385"/>
        <dbReference type="EC" id="3.5.99.2"/>
    </reaction>
</comment>
<dbReference type="NCBIfam" id="TIGR04306">
    <property type="entry name" value="salvage_TenA"/>
    <property type="match status" value="1"/>
</dbReference>
<keyword evidence="1" id="KW-0378">Hydrolase</keyword>
<dbReference type="CDD" id="cd19367">
    <property type="entry name" value="TenA_C_ScTHI20-like"/>
    <property type="match status" value="1"/>
</dbReference>
<evidence type="ECO:0000259" key="2">
    <source>
        <dbReference type="Pfam" id="PF03070"/>
    </source>
</evidence>
<dbReference type="Pfam" id="PF03070">
    <property type="entry name" value="TENA_THI-4"/>
    <property type="match status" value="1"/>
</dbReference>
<reference evidence="3 4" key="1">
    <citation type="journal article" date="2019" name="Int. J. Syst. Evol. Microbiol.">
        <title>The Global Catalogue of Microorganisms (GCM) 10K type strain sequencing project: providing services to taxonomists for standard genome sequencing and annotation.</title>
        <authorList>
            <consortium name="The Broad Institute Genomics Platform"/>
            <consortium name="The Broad Institute Genome Sequencing Center for Infectious Disease"/>
            <person name="Wu L."/>
            <person name="Ma J."/>
        </authorList>
    </citation>
    <scope>NUCLEOTIDE SEQUENCE [LARGE SCALE GENOMIC DNA]</scope>
    <source>
        <strain evidence="3 4">JCM 15115</strain>
    </source>
</reference>
<dbReference type="EMBL" id="BAAADE010000001">
    <property type="protein sequence ID" value="GAA0594979.1"/>
    <property type="molecule type" value="Genomic_DNA"/>
</dbReference>
<name>A0ABN1FPB3_9HYPH</name>
<comment type="similarity">
    <text evidence="1">Belongs to the TenA family.</text>
</comment>
<accession>A0ABN1FPB3</accession>
<comment type="caution">
    <text evidence="3">The sequence shown here is derived from an EMBL/GenBank/DDBJ whole genome shotgun (WGS) entry which is preliminary data.</text>
</comment>
<protein>
    <recommendedName>
        <fullName evidence="1">Aminopyrimidine aminohydrolase</fullName>
        <ecNumber evidence="1">3.5.99.2</ecNumber>
    </recommendedName>
</protein>
<dbReference type="Proteomes" id="UP001424441">
    <property type="component" value="Unassembled WGS sequence"/>
</dbReference>
<keyword evidence="1" id="KW-0784">Thiamine biosynthesis</keyword>
<evidence type="ECO:0000313" key="3">
    <source>
        <dbReference type="EMBL" id="GAA0594979.1"/>
    </source>
</evidence>